<dbReference type="PROSITE" id="PS51257">
    <property type="entry name" value="PROKAR_LIPOPROTEIN"/>
    <property type="match status" value="1"/>
</dbReference>
<comment type="caution">
    <text evidence="2">The sequence shown here is derived from an EMBL/GenBank/DDBJ whole genome shotgun (WGS) entry which is preliminary data.</text>
</comment>
<dbReference type="EMBL" id="SOCE01000001">
    <property type="protein sequence ID" value="TDU90655.1"/>
    <property type="molecule type" value="Genomic_DNA"/>
</dbReference>
<dbReference type="CDD" id="cd13585">
    <property type="entry name" value="PBP2_TMBP_like"/>
    <property type="match status" value="1"/>
</dbReference>
<keyword evidence="1" id="KW-0732">Signal</keyword>
<accession>A0A4R7TES1</accession>
<dbReference type="RefSeq" id="WP_133980541.1">
    <property type="nucleotide sequence ID" value="NZ_SOCE01000001.1"/>
</dbReference>
<keyword evidence="3" id="KW-1185">Reference proteome</keyword>
<dbReference type="PANTHER" id="PTHR43649:SF11">
    <property type="entry name" value="ABC TRANSPORTER SUBSTRATE-BINDING PROTEIN YESO-RELATED"/>
    <property type="match status" value="1"/>
</dbReference>
<reference evidence="2 3" key="1">
    <citation type="submission" date="2019-03" db="EMBL/GenBank/DDBJ databases">
        <title>Genomic Encyclopedia of Type Strains, Phase III (KMG-III): the genomes of soil and plant-associated and newly described type strains.</title>
        <authorList>
            <person name="Whitman W."/>
        </authorList>
    </citation>
    <scope>NUCLEOTIDE SEQUENCE [LARGE SCALE GENOMIC DNA]</scope>
    <source>
        <strain evidence="2 3">VKM Ac-2575</strain>
    </source>
</reference>
<dbReference type="Proteomes" id="UP000295151">
    <property type="component" value="Unassembled WGS sequence"/>
</dbReference>
<name>A0A4R7TES1_9ACTN</name>
<dbReference type="AlphaFoldDB" id="A0A4R7TES1"/>
<dbReference type="SUPFAM" id="SSF53850">
    <property type="entry name" value="Periplasmic binding protein-like II"/>
    <property type="match status" value="1"/>
</dbReference>
<dbReference type="OrthoDB" id="7918484at2"/>
<sequence length="443" mass="47637">MRPLSRSTRAPLRGRRLRGLAAVAVAVAMLAASACGGSSGGQSANGEVTLRFNWWGSDTRHKLTQQVIDSFQKEHPNIKIKGEFGEWAGYWDKLATTVAANDAPDIIQMDEKYLREYADRGALLDLKKADGLDTGKFQPDTLGAGEFDNGLYGLNAGINAFTIVANPAVFKAAGVALPDDKTWTWDQYSQLAQQISAKLNGKGWGTAAYGTNDASLNMWARQHGQSLFTKDGKLGVTKEGVTEFYTNLLKMQDAKAIPSAAFTAQDMNAPLDQSGMATGKLAMGYAWSNQLNALSKASGQQLKLLRLPSVTGKATENGAYYKGSMFWSISSRTKHPKEAAEFVNYLANSPAAGNILLAERGVPPNTEIRAAVALKLKPADAASQAFIQAISSELGEPSPPPPVGGGQVEKIIQRYTTEVLFGRMKPDQAAQKFIDEVNGELTK</sequence>
<dbReference type="Pfam" id="PF01547">
    <property type="entry name" value="SBP_bac_1"/>
    <property type="match status" value="1"/>
</dbReference>
<feature type="chain" id="PRO_5020694229" evidence="1">
    <location>
        <begin position="35"/>
        <end position="443"/>
    </location>
</feature>
<protein>
    <submittedName>
        <fullName evidence="2">Carbohydrate ABC transporter substrate-binding protein (CUT1 family)</fullName>
    </submittedName>
</protein>
<feature type="signal peptide" evidence="1">
    <location>
        <begin position="1"/>
        <end position="34"/>
    </location>
</feature>
<proteinExistence type="predicted"/>
<evidence type="ECO:0000256" key="1">
    <source>
        <dbReference type="SAM" id="SignalP"/>
    </source>
</evidence>
<dbReference type="Gene3D" id="3.40.190.10">
    <property type="entry name" value="Periplasmic binding protein-like II"/>
    <property type="match status" value="2"/>
</dbReference>
<evidence type="ECO:0000313" key="2">
    <source>
        <dbReference type="EMBL" id="TDU90655.1"/>
    </source>
</evidence>
<dbReference type="PANTHER" id="PTHR43649">
    <property type="entry name" value="ARABINOSE-BINDING PROTEIN-RELATED"/>
    <property type="match status" value="1"/>
</dbReference>
<gene>
    <name evidence="2" type="ORF">EV138_4247</name>
</gene>
<dbReference type="InterPro" id="IPR050490">
    <property type="entry name" value="Bact_solute-bd_prot1"/>
</dbReference>
<evidence type="ECO:0000313" key="3">
    <source>
        <dbReference type="Proteomes" id="UP000295151"/>
    </source>
</evidence>
<dbReference type="InterPro" id="IPR006059">
    <property type="entry name" value="SBP"/>
</dbReference>
<organism evidence="2 3">
    <name type="scientific">Kribbella voronezhensis</name>
    <dbReference type="NCBI Taxonomy" id="2512212"/>
    <lineage>
        <taxon>Bacteria</taxon>
        <taxon>Bacillati</taxon>
        <taxon>Actinomycetota</taxon>
        <taxon>Actinomycetes</taxon>
        <taxon>Propionibacteriales</taxon>
        <taxon>Kribbellaceae</taxon>
        <taxon>Kribbella</taxon>
    </lineage>
</organism>